<dbReference type="CDD" id="cd10787">
    <property type="entry name" value="LamB_YcsF_like"/>
    <property type="match status" value="1"/>
</dbReference>
<organism evidence="1 2">
    <name type="scientific">Lysobacter panacisoli</name>
    <dbReference type="NCBI Taxonomy" id="1255263"/>
    <lineage>
        <taxon>Bacteria</taxon>
        <taxon>Pseudomonadati</taxon>
        <taxon>Pseudomonadota</taxon>
        <taxon>Gammaproteobacteria</taxon>
        <taxon>Lysobacterales</taxon>
        <taxon>Lysobacteraceae</taxon>
        <taxon>Lysobacter</taxon>
    </lineage>
</organism>
<gene>
    <name evidence="1" type="ORF">GCM10025759_19900</name>
</gene>
<dbReference type="Gene3D" id="3.20.20.370">
    <property type="entry name" value="Glycoside hydrolase/deacetylase"/>
    <property type="match status" value="1"/>
</dbReference>
<protein>
    <submittedName>
        <fullName evidence="1">5-oxoprolinase subunit PxpA</fullName>
    </submittedName>
</protein>
<dbReference type="NCBIfam" id="NF003814">
    <property type="entry name" value="PRK05406.1-3"/>
    <property type="match status" value="1"/>
</dbReference>
<dbReference type="EMBL" id="BAABKY010000002">
    <property type="protein sequence ID" value="GAA5075881.1"/>
    <property type="molecule type" value="Genomic_DNA"/>
</dbReference>
<dbReference type="InterPro" id="IPR011330">
    <property type="entry name" value="Glyco_hydro/deAcase_b/a-brl"/>
</dbReference>
<dbReference type="NCBIfam" id="NF003816">
    <property type="entry name" value="PRK05406.1-5"/>
    <property type="match status" value="1"/>
</dbReference>
<proteinExistence type="predicted"/>
<dbReference type="InterPro" id="IPR005501">
    <property type="entry name" value="LamB/YcsF/PxpA-like"/>
</dbReference>
<name>A0ABP9LGW0_9GAMM</name>
<comment type="caution">
    <text evidence="1">The sequence shown here is derived from an EMBL/GenBank/DDBJ whole genome shotgun (WGS) entry which is preliminary data.</text>
</comment>
<sequence length="259" mass="26877">MTPRPACDVNPRIDFNCDLGEGCGDDAAILPLVSSASIACGGHAGDEATMRATLRLCRAHGVAAGAHPSYEDREHFGRRALDVPAAEIARMVGEQIRRLTTIADEEGVRLAHVKPHGALYNVAADDRAVADAIAATVAEFDPSLVLFGLSGSALTEAGAARGLRVAHEVFAERGYDARGRLLPRGTPGAVIDSLDASIAQVRRLAGRGEVVASNGRIVPLRADTLCLHGDRSDAVAFARAVRGALEADGIAVVSFGATA</sequence>
<dbReference type="SUPFAM" id="SSF88713">
    <property type="entry name" value="Glycoside hydrolase/deacetylase"/>
    <property type="match status" value="1"/>
</dbReference>
<dbReference type="PANTHER" id="PTHR30292">
    <property type="entry name" value="UNCHARACTERIZED PROTEIN YBGL-RELATED"/>
    <property type="match status" value="1"/>
</dbReference>
<accession>A0ABP9LGW0</accession>
<dbReference type="Proteomes" id="UP001501083">
    <property type="component" value="Unassembled WGS sequence"/>
</dbReference>
<keyword evidence="2" id="KW-1185">Reference proteome</keyword>
<reference evidence="2" key="1">
    <citation type="journal article" date="2019" name="Int. J. Syst. Evol. Microbiol.">
        <title>The Global Catalogue of Microorganisms (GCM) 10K type strain sequencing project: providing services to taxonomists for standard genome sequencing and annotation.</title>
        <authorList>
            <consortium name="The Broad Institute Genomics Platform"/>
            <consortium name="The Broad Institute Genome Sequencing Center for Infectious Disease"/>
            <person name="Wu L."/>
            <person name="Ma J."/>
        </authorList>
    </citation>
    <scope>NUCLEOTIDE SEQUENCE [LARGE SCALE GENOMIC DNA]</scope>
    <source>
        <strain evidence="2">JCM 19212</strain>
    </source>
</reference>
<evidence type="ECO:0000313" key="2">
    <source>
        <dbReference type="Proteomes" id="UP001501083"/>
    </source>
</evidence>
<dbReference type="Pfam" id="PF03746">
    <property type="entry name" value="LamB_YcsF"/>
    <property type="match status" value="1"/>
</dbReference>
<evidence type="ECO:0000313" key="1">
    <source>
        <dbReference type="EMBL" id="GAA5075881.1"/>
    </source>
</evidence>
<dbReference type="PANTHER" id="PTHR30292:SF0">
    <property type="entry name" value="5-OXOPROLINASE SUBUNIT A"/>
    <property type="match status" value="1"/>
</dbReference>